<sequence>MIKISLNSNYCRSRTLLLPASCLAQNLGNLRKQDLVLTVNKIFDYDIDTILSELLDFAVLSNWKNLETNLY</sequence>
<name>A0A563VIP1_9CYAN</name>
<evidence type="ECO:0000313" key="1">
    <source>
        <dbReference type="EMBL" id="VEP11263.1"/>
    </source>
</evidence>
<dbReference type="AlphaFoldDB" id="A0A563VIP1"/>
<gene>
    <name evidence="1" type="ORF">H1P_10048</name>
</gene>
<protein>
    <submittedName>
        <fullName evidence="1">Uncharacterized protein</fullName>
    </submittedName>
</protein>
<dbReference type="EMBL" id="CAACVJ010000001">
    <property type="protein sequence ID" value="VEP11263.1"/>
    <property type="molecule type" value="Genomic_DNA"/>
</dbReference>
<proteinExistence type="predicted"/>
<keyword evidence="2" id="KW-1185">Reference proteome</keyword>
<reference evidence="1 2" key="1">
    <citation type="submission" date="2019-01" db="EMBL/GenBank/DDBJ databases">
        <authorList>
            <person name="Brito A."/>
        </authorList>
    </citation>
    <scope>NUCLEOTIDE SEQUENCE [LARGE SCALE GENOMIC DNA]</scope>
    <source>
        <strain evidence="1">1</strain>
    </source>
</reference>
<organism evidence="1 2">
    <name type="scientific">Hyella patelloides LEGE 07179</name>
    <dbReference type="NCBI Taxonomy" id="945734"/>
    <lineage>
        <taxon>Bacteria</taxon>
        <taxon>Bacillati</taxon>
        <taxon>Cyanobacteriota</taxon>
        <taxon>Cyanophyceae</taxon>
        <taxon>Pleurocapsales</taxon>
        <taxon>Hyellaceae</taxon>
        <taxon>Hyella</taxon>
    </lineage>
</organism>
<dbReference type="Proteomes" id="UP000320055">
    <property type="component" value="Unassembled WGS sequence"/>
</dbReference>
<accession>A0A563VIP1</accession>
<evidence type="ECO:0000313" key="2">
    <source>
        <dbReference type="Proteomes" id="UP000320055"/>
    </source>
</evidence>